<name>A0A672FG28_SALFA</name>
<protein>
    <submittedName>
        <fullName evidence="1">Uncharacterized protein</fullName>
    </submittedName>
</protein>
<dbReference type="Ensembl" id="ENSSFAT00005006186.1">
    <property type="protein sequence ID" value="ENSSFAP00005005871.1"/>
    <property type="gene ID" value="ENSSFAG00005003626.1"/>
</dbReference>
<proteinExistence type="predicted"/>
<evidence type="ECO:0000313" key="2">
    <source>
        <dbReference type="Proteomes" id="UP000472267"/>
    </source>
</evidence>
<keyword evidence="2" id="KW-1185">Reference proteome</keyword>
<reference evidence="1" key="2">
    <citation type="submission" date="2025-09" db="UniProtKB">
        <authorList>
            <consortium name="Ensembl"/>
        </authorList>
    </citation>
    <scope>IDENTIFICATION</scope>
</reference>
<reference evidence="1" key="1">
    <citation type="submission" date="2025-08" db="UniProtKB">
        <authorList>
            <consortium name="Ensembl"/>
        </authorList>
    </citation>
    <scope>IDENTIFICATION</scope>
</reference>
<dbReference type="AlphaFoldDB" id="A0A672FG28"/>
<dbReference type="Proteomes" id="UP000472267">
    <property type="component" value="Unassembled WGS sequence"/>
</dbReference>
<organism evidence="1 2">
    <name type="scientific">Salarias fasciatus</name>
    <name type="common">Jewelled blenny</name>
    <name type="synonym">Blennius fasciatus</name>
    <dbReference type="NCBI Taxonomy" id="181472"/>
    <lineage>
        <taxon>Eukaryota</taxon>
        <taxon>Metazoa</taxon>
        <taxon>Chordata</taxon>
        <taxon>Craniata</taxon>
        <taxon>Vertebrata</taxon>
        <taxon>Euteleostomi</taxon>
        <taxon>Actinopterygii</taxon>
        <taxon>Neopterygii</taxon>
        <taxon>Teleostei</taxon>
        <taxon>Neoteleostei</taxon>
        <taxon>Acanthomorphata</taxon>
        <taxon>Ovalentaria</taxon>
        <taxon>Blenniimorphae</taxon>
        <taxon>Blenniiformes</taxon>
        <taxon>Blennioidei</taxon>
        <taxon>Blenniidae</taxon>
        <taxon>Salariinae</taxon>
        <taxon>Salarias</taxon>
    </lineage>
</organism>
<sequence length="121" mass="13127">MLTEVFLNGLKWCVCYGWGWGAGVVHGRAALSLVTLLVSEVPVMENVCQAPLPCVSDAVQTPHQDPSGPIRTQQALRRAGWGWGSPNPSSRFTSSFQTLPLTVLHLLACFSFRSRQCVSVG</sequence>
<accession>A0A672FG28</accession>
<dbReference type="InParanoid" id="A0A672FG28"/>
<evidence type="ECO:0000313" key="1">
    <source>
        <dbReference type="Ensembl" id="ENSSFAP00005005871.1"/>
    </source>
</evidence>